<feature type="transmembrane region" description="Helical" evidence="2">
    <location>
        <begin position="197"/>
        <end position="216"/>
    </location>
</feature>
<evidence type="ECO:0000256" key="1">
    <source>
        <dbReference type="ARBA" id="ARBA00034125"/>
    </source>
</evidence>
<proteinExistence type="inferred from homology"/>
<reference evidence="4" key="1">
    <citation type="submission" date="2021-01" db="EMBL/GenBank/DDBJ databases">
        <title>YIM 132084 draft genome.</title>
        <authorList>
            <person name="An D."/>
        </authorList>
    </citation>
    <scope>NUCLEOTIDE SEQUENCE</scope>
    <source>
        <strain evidence="4">YIM 132084</strain>
    </source>
</reference>
<dbReference type="InterPro" id="IPR051361">
    <property type="entry name" value="ThrE/Ser_Exporter"/>
</dbReference>
<feature type="domain" description="Threonine/serine exporter-like N-terminal" evidence="3">
    <location>
        <begin position="44"/>
        <end position="275"/>
    </location>
</feature>
<feature type="transmembrane region" description="Helical" evidence="2">
    <location>
        <begin position="287"/>
        <end position="306"/>
    </location>
</feature>
<keyword evidence="2" id="KW-0472">Membrane</keyword>
<protein>
    <submittedName>
        <fullName evidence="4">Threonine/serine exporter family protein</fullName>
    </submittedName>
</protein>
<dbReference type="GO" id="GO:0022857">
    <property type="term" value="F:transmembrane transporter activity"/>
    <property type="evidence" value="ECO:0007669"/>
    <property type="project" value="InterPro"/>
</dbReference>
<evidence type="ECO:0000256" key="2">
    <source>
        <dbReference type="SAM" id="Phobius"/>
    </source>
</evidence>
<evidence type="ECO:0000259" key="3">
    <source>
        <dbReference type="Pfam" id="PF06738"/>
    </source>
</evidence>
<feature type="transmembrane region" description="Helical" evidence="2">
    <location>
        <begin position="222"/>
        <end position="243"/>
    </location>
</feature>
<dbReference type="InterPro" id="IPR010619">
    <property type="entry name" value="ThrE-like_N"/>
</dbReference>
<keyword evidence="5" id="KW-1185">Reference proteome</keyword>
<feature type="transmembrane region" description="Helical" evidence="2">
    <location>
        <begin position="255"/>
        <end position="275"/>
    </location>
</feature>
<dbReference type="PANTHER" id="PTHR31082:SF4">
    <property type="entry name" value="PHEROMONE-REGULATED MEMBRANE PROTEIN 10"/>
    <property type="match status" value="1"/>
</dbReference>
<feature type="transmembrane region" description="Helical" evidence="2">
    <location>
        <begin position="141"/>
        <end position="160"/>
    </location>
</feature>
<gene>
    <name evidence="4" type="ORF">JL106_17200</name>
</gene>
<dbReference type="Pfam" id="PF06738">
    <property type="entry name" value="ThrE"/>
    <property type="match status" value="1"/>
</dbReference>
<keyword evidence="2" id="KW-0812">Transmembrane</keyword>
<evidence type="ECO:0000313" key="5">
    <source>
        <dbReference type="Proteomes" id="UP000663792"/>
    </source>
</evidence>
<feature type="transmembrane region" description="Helical" evidence="2">
    <location>
        <begin position="313"/>
        <end position="335"/>
    </location>
</feature>
<dbReference type="EMBL" id="JAERWK010000023">
    <property type="protein sequence ID" value="MBM9469025.1"/>
    <property type="molecule type" value="Genomic_DNA"/>
</dbReference>
<feature type="transmembrane region" description="Helical" evidence="2">
    <location>
        <begin position="365"/>
        <end position="385"/>
    </location>
</feature>
<dbReference type="AlphaFoldDB" id="A0A938YJN6"/>
<evidence type="ECO:0000313" key="4">
    <source>
        <dbReference type="EMBL" id="MBM9469025.1"/>
    </source>
</evidence>
<organism evidence="4 5">
    <name type="scientific">Nakamurella leprariae</name>
    <dbReference type="NCBI Taxonomy" id="2803911"/>
    <lineage>
        <taxon>Bacteria</taxon>
        <taxon>Bacillati</taxon>
        <taxon>Actinomycetota</taxon>
        <taxon>Actinomycetes</taxon>
        <taxon>Nakamurellales</taxon>
        <taxon>Nakamurellaceae</taxon>
        <taxon>Nakamurella</taxon>
    </lineage>
</organism>
<name>A0A938YJN6_9ACTN</name>
<accession>A0A938YJN6</accession>
<keyword evidence="2" id="KW-1133">Transmembrane helix</keyword>
<comment type="caution">
    <text evidence="4">The sequence shown here is derived from an EMBL/GenBank/DDBJ whole genome shotgun (WGS) entry which is preliminary data.</text>
</comment>
<comment type="similarity">
    <text evidence="1">Belongs to the ThrE exporter (TC 2.A.79) family.</text>
</comment>
<dbReference type="PANTHER" id="PTHR31082">
    <property type="entry name" value="PHEROMONE-REGULATED MEMBRANE PROTEIN 10"/>
    <property type="match status" value="1"/>
</dbReference>
<dbReference type="Proteomes" id="UP000663792">
    <property type="component" value="Unassembled WGS sequence"/>
</dbReference>
<sequence>MRARVSRQVRKTLRALGPEDTQPLPRLELHRTEPSPELVALLRALGLALLNSSESVQDIAGTLESVAAAYDVDLQVLVLPTGILFRLGRQELDLVSAPARTLRLDQIAAVEELLTQLRTASIPARDGLERLQAILRSPPRFGVLSTVLGHTVLCLGFGLVLNPDVAALPAYLVLGAFVGALRLLALRWPTLSTALPVVAAFLVSLLSIGVLAPWVGDDPLRLLTPPLVSFLPGATLTLATMELARDQIVSGASRLIWGISQLLLLVFGVLMAFTLVSAPELDSARQLGAWAPWVGVLLVGVGYRVFSSAPPGSLPFLWITLLAAYAAQTVGAFVLTPNLSGFLGGLVMVPLTLLLSRLRWSPPTAVLQLPAFWLLVPGALGFRGVSQLVGGVGAQELVTAAISLFAIALGVLVGTSLTRDLLAVRRSWGRGR</sequence>
<dbReference type="RefSeq" id="WP_205261989.1">
    <property type="nucleotide sequence ID" value="NZ_JAERWK010000023.1"/>
</dbReference>
<feature type="transmembrane region" description="Helical" evidence="2">
    <location>
        <begin position="166"/>
        <end position="185"/>
    </location>
</feature>
<feature type="transmembrane region" description="Helical" evidence="2">
    <location>
        <begin position="397"/>
        <end position="417"/>
    </location>
</feature>
<feature type="transmembrane region" description="Helical" evidence="2">
    <location>
        <begin position="341"/>
        <end position="358"/>
    </location>
</feature>